<accession>A0A6P6XV19</accession>
<dbReference type="InterPro" id="IPR036445">
    <property type="entry name" value="GPCR_2_extracell_dom_sf"/>
</dbReference>
<feature type="transmembrane region" description="Helical" evidence="11">
    <location>
        <begin position="236"/>
        <end position="262"/>
    </location>
</feature>
<dbReference type="PROSITE" id="PS50227">
    <property type="entry name" value="G_PROTEIN_RECEP_F2_3"/>
    <property type="match status" value="1"/>
</dbReference>
<evidence type="ECO:0000256" key="9">
    <source>
        <dbReference type="ARBA" id="ARBA00023224"/>
    </source>
</evidence>
<keyword evidence="8" id="KW-0675">Receptor</keyword>
<dbReference type="Proteomes" id="UP000515146">
    <property type="component" value="Unplaced"/>
</dbReference>
<dbReference type="SUPFAM" id="SSF111418">
    <property type="entry name" value="Hormone receptor domain"/>
    <property type="match status" value="1"/>
</dbReference>
<feature type="domain" description="G-protein coupled receptors family 2 profile 1" evidence="12">
    <location>
        <begin position="142"/>
        <end position="218"/>
    </location>
</feature>
<dbReference type="InterPro" id="IPR000832">
    <property type="entry name" value="GPCR_2_secretin-like"/>
</dbReference>
<evidence type="ECO:0000259" key="12">
    <source>
        <dbReference type="PROSITE" id="PS50227"/>
    </source>
</evidence>
<dbReference type="Gene3D" id="1.20.1070.10">
    <property type="entry name" value="Rhodopsin 7-helix transmembrane proteins"/>
    <property type="match status" value="1"/>
</dbReference>
<feature type="transmembrane region" description="Helical" evidence="11">
    <location>
        <begin position="435"/>
        <end position="455"/>
    </location>
</feature>
<feature type="domain" description="G-protein coupled receptors family 2 profile 2" evidence="13">
    <location>
        <begin position="237"/>
        <end position="490"/>
    </location>
</feature>
<proteinExistence type="inferred from homology"/>
<dbReference type="SUPFAM" id="SSF81321">
    <property type="entry name" value="Family A G protein-coupled receptor-like"/>
    <property type="match status" value="1"/>
</dbReference>
<evidence type="ECO:0000256" key="6">
    <source>
        <dbReference type="ARBA" id="ARBA00023040"/>
    </source>
</evidence>
<evidence type="ECO:0000256" key="5">
    <source>
        <dbReference type="ARBA" id="ARBA00022989"/>
    </source>
</evidence>
<organism evidence="14 15">
    <name type="scientific">Dermatophagoides pteronyssinus</name>
    <name type="common">European house dust mite</name>
    <dbReference type="NCBI Taxonomy" id="6956"/>
    <lineage>
        <taxon>Eukaryota</taxon>
        <taxon>Metazoa</taxon>
        <taxon>Ecdysozoa</taxon>
        <taxon>Arthropoda</taxon>
        <taxon>Chelicerata</taxon>
        <taxon>Arachnida</taxon>
        <taxon>Acari</taxon>
        <taxon>Acariformes</taxon>
        <taxon>Sarcoptiformes</taxon>
        <taxon>Astigmata</taxon>
        <taxon>Psoroptidia</taxon>
        <taxon>Analgoidea</taxon>
        <taxon>Pyroglyphidae</taxon>
        <taxon>Dermatophagoidinae</taxon>
        <taxon>Dermatophagoides</taxon>
    </lineage>
</organism>
<dbReference type="PRINTS" id="PR00249">
    <property type="entry name" value="GPCRSECRETIN"/>
</dbReference>
<keyword evidence="4 11" id="KW-0812">Transmembrane</keyword>
<dbReference type="PROSITE" id="PS50261">
    <property type="entry name" value="G_PROTEIN_RECEP_F2_4"/>
    <property type="match status" value="1"/>
</dbReference>
<evidence type="ECO:0000256" key="7">
    <source>
        <dbReference type="ARBA" id="ARBA00023136"/>
    </source>
</evidence>
<keyword evidence="5 11" id="KW-1133">Transmembrane helix</keyword>
<comment type="similarity">
    <text evidence="2">Belongs to the G-protein coupled receptor 2 family.</text>
</comment>
<dbReference type="GO" id="GO:0008528">
    <property type="term" value="F:G protein-coupled peptide receptor activity"/>
    <property type="evidence" value="ECO:0007669"/>
    <property type="project" value="TreeGrafter"/>
</dbReference>
<dbReference type="KEGG" id="dpte:113791545"/>
<reference evidence="15" key="1">
    <citation type="submission" date="2025-08" db="UniProtKB">
        <authorList>
            <consortium name="RefSeq"/>
        </authorList>
    </citation>
    <scope>IDENTIFICATION</scope>
    <source>
        <strain evidence="15">Airmid</strain>
    </source>
</reference>
<comment type="subcellular location">
    <subcellularLocation>
        <location evidence="1">Cell membrane</location>
        <topology evidence="1">Multi-pass membrane protein</topology>
    </subcellularLocation>
</comment>
<evidence type="ECO:0000259" key="13">
    <source>
        <dbReference type="PROSITE" id="PS50261"/>
    </source>
</evidence>
<evidence type="ECO:0000256" key="4">
    <source>
        <dbReference type="ARBA" id="ARBA00022692"/>
    </source>
</evidence>
<dbReference type="InParanoid" id="A0A6P6XV19"/>
<dbReference type="Pfam" id="PF00002">
    <property type="entry name" value="7tm_2"/>
    <property type="match status" value="1"/>
</dbReference>
<evidence type="ECO:0000256" key="11">
    <source>
        <dbReference type="SAM" id="Phobius"/>
    </source>
</evidence>
<feature type="region of interest" description="Disordered" evidence="10">
    <location>
        <begin position="1"/>
        <end position="23"/>
    </location>
</feature>
<feature type="transmembrane region" description="Helical" evidence="11">
    <location>
        <begin position="352"/>
        <end position="371"/>
    </location>
</feature>
<dbReference type="InterPro" id="IPR001879">
    <property type="entry name" value="GPCR_2_extracellular_dom"/>
</dbReference>
<dbReference type="PANTHER" id="PTHR45620:SF15">
    <property type="entry name" value="DIURETIC HORMONE 44 RECEPTOR 1-RELATED"/>
    <property type="match status" value="1"/>
</dbReference>
<dbReference type="OrthoDB" id="5967113at2759"/>
<dbReference type="GO" id="GO:0007188">
    <property type="term" value="P:adenylate cyclase-modulating G protein-coupled receptor signaling pathway"/>
    <property type="evidence" value="ECO:0007669"/>
    <property type="project" value="TreeGrafter"/>
</dbReference>
<dbReference type="InterPro" id="IPR050332">
    <property type="entry name" value="GPCR_2"/>
</dbReference>
<dbReference type="GO" id="GO:0017046">
    <property type="term" value="F:peptide hormone binding"/>
    <property type="evidence" value="ECO:0007669"/>
    <property type="project" value="TreeGrafter"/>
</dbReference>
<dbReference type="AlphaFoldDB" id="A0A6P6XV19"/>
<dbReference type="Pfam" id="PF02793">
    <property type="entry name" value="HRM"/>
    <property type="match status" value="1"/>
</dbReference>
<keyword evidence="9" id="KW-0807">Transducer</keyword>
<dbReference type="OMA" id="HCHRSAN"/>
<keyword evidence="14" id="KW-1185">Reference proteome</keyword>
<evidence type="ECO:0000256" key="2">
    <source>
        <dbReference type="ARBA" id="ARBA00005314"/>
    </source>
</evidence>
<feature type="transmembrane region" description="Helical" evidence="11">
    <location>
        <begin position="391"/>
        <end position="414"/>
    </location>
</feature>
<feature type="transmembrane region" description="Helical" evidence="11">
    <location>
        <begin position="274"/>
        <end position="296"/>
    </location>
</feature>
<keyword evidence="3" id="KW-1003">Cell membrane</keyword>
<dbReference type="PANTHER" id="PTHR45620">
    <property type="entry name" value="PDF RECEPTOR-LIKE PROTEIN-RELATED"/>
    <property type="match status" value="1"/>
</dbReference>
<gene>
    <name evidence="15" type="primary">LOC113791545</name>
</gene>
<keyword evidence="6" id="KW-0297">G-protein coupled receptor</keyword>
<evidence type="ECO:0000256" key="1">
    <source>
        <dbReference type="ARBA" id="ARBA00004651"/>
    </source>
</evidence>
<dbReference type="GO" id="GO:0007166">
    <property type="term" value="P:cell surface receptor signaling pathway"/>
    <property type="evidence" value="ECO:0007669"/>
    <property type="project" value="InterPro"/>
</dbReference>
<evidence type="ECO:0000256" key="8">
    <source>
        <dbReference type="ARBA" id="ARBA00023170"/>
    </source>
</evidence>
<dbReference type="CDD" id="cd15041">
    <property type="entry name" value="7tmB1_hormone_R"/>
    <property type="match status" value="1"/>
</dbReference>
<dbReference type="GO" id="GO:0005886">
    <property type="term" value="C:plasma membrane"/>
    <property type="evidence" value="ECO:0007669"/>
    <property type="project" value="UniProtKB-SubCell"/>
</dbReference>
<dbReference type="InterPro" id="IPR017981">
    <property type="entry name" value="GPCR_2-like_7TM"/>
</dbReference>
<dbReference type="FunCoup" id="A0A6P6XV19">
    <property type="interactions" value="11"/>
</dbReference>
<protein>
    <submittedName>
        <fullName evidence="15">Corticotropin-releasing factor receptor 2-like</fullName>
    </submittedName>
</protein>
<dbReference type="SMART" id="SM00008">
    <property type="entry name" value="HormR"/>
    <property type="match status" value="1"/>
</dbReference>
<feature type="transmembrane region" description="Helical" evidence="11">
    <location>
        <begin position="467"/>
        <end position="488"/>
    </location>
</feature>
<feature type="transmembrane region" description="Helical" evidence="11">
    <location>
        <begin position="308"/>
        <end position="331"/>
    </location>
</feature>
<evidence type="ECO:0000313" key="15">
    <source>
        <dbReference type="RefSeq" id="XP_027197135.1"/>
    </source>
</evidence>
<keyword evidence="7 11" id="KW-0472">Membrane</keyword>
<sequence>MSSSSSTSAIPMMNDGNNGVHHRQNDDIFVDKPSWTTRIVSNNDDTVSMQCSQLFTNSATDIMAVNDTSIMANITNITSLTANASFKLGQLSQQLTNQSQLLFNETWLLSNLAANVHDDDINVSSSSSSATSIIMSQNSSSSSFYCDAVWDGFYCWPMTTSGTILMRSCRDIFDSVGELPKDQIDESTYNNSFAYRICDNNGTWIKNWTNYTECLMLIANNESDPDAFKYQFIRQLVIFIMFSCSILSLILLSITFFIFTYFRSLTSCRLRVHRNLVLALILHSICLLLIASPHLFNPDESLSSYWEIEWLCKSILTLKLYSTLASINWMFIEGFQLHSRVTVSILRRDAPFKLYHFLGWGIPLVLVAAWALQMSLTMDTLCWNGYAHSLYIWIIVGPMILALSVNCIFLVNIIRVLLTKLRLTVTMEIKQIRKAIKATALLFPLLGISHLLFCINPDDNGRLEDAYLIFNAFLQSSQGIFVSILYCFMDTDVQQALKLTYQRTVCKNGSYPSRYSRQTANITSTKTPNLRDRNLGSFKFTKKRPIINNLVRTNSLNETTMGKEITFHANRCLSDSSNNDVNNTAKQQNNGFIPITTKFDINSTTYAHQIDVGQIFNQKTHCHRSANAITPPSTIKGSQALCIMYNSNGEMVRFKPKTVQQHLNPKSSSIPDAGIITIEIESKTKKR</sequence>
<dbReference type="RefSeq" id="XP_027197135.1">
    <property type="nucleotide sequence ID" value="XM_027341334.1"/>
</dbReference>
<evidence type="ECO:0000313" key="14">
    <source>
        <dbReference type="Proteomes" id="UP000515146"/>
    </source>
</evidence>
<evidence type="ECO:0000256" key="3">
    <source>
        <dbReference type="ARBA" id="ARBA00022475"/>
    </source>
</evidence>
<name>A0A6P6XV19_DERPT</name>
<dbReference type="Gene3D" id="4.10.1240.10">
    <property type="entry name" value="GPCR, family 2, extracellular hormone receptor domain"/>
    <property type="match status" value="1"/>
</dbReference>
<evidence type="ECO:0000256" key="10">
    <source>
        <dbReference type="SAM" id="MobiDB-lite"/>
    </source>
</evidence>